<name>S4PSH1_9NEOP</name>
<proteinExistence type="predicted"/>
<evidence type="ECO:0000313" key="1">
    <source>
        <dbReference type="EMBL" id="JAA78762.1"/>
    </source>
</evidence>
<dbReference type="AlphaFoldDB" id="S4PSH1"/>
<sequence length="74" mass="8631">MQCHKESEERLCNDCVMFSCQLNVRSNKYIKSYRGMVFVLIISESDTPNIIGPLLFSWHLVYIRLAVARDFVCV</sequence>
<organism evidence="1">
    <name type="scientific">Pararge aegeria</name>
    <name type="common">speckled wood butterfly</name>
    <dbReference type="NCBI Taxonomy" id="116150"/>
    <lineage>
        <taxon>Eukaryota</taxon>
        <taxon>Metazoa</taxon>
        <taxon>Ecdysozoa</taxon>
        <taxon>Arthropoda</taxon>
        <taxon>Hexapoda</taxon>
        <taxon>Insecta</taxon>
        <taxon>Pterygota</taxon>
        <taxon>Neoptera</taxon>
        <taxon>Endopterygota</taxon>
        <taxon>Lepidoptera</taxon>
        <taxon>Glossata</taxon>
        <taxon>Ditrysia</taxon>
        <taxon>Papilionoidea</taxon>
        <taxon>Nymphalidae</taxon>
        <taxon>Satyrinae</taxon>
        <taxon>Satyrini</taxon>
        <taxon>Parargina</taxon>
        <taxon>Pararge</taxon>
    </lineage>
</organism>
<dbReference type="EMBL" id="GAIX01013798">
    <property type="protein sequence ID" value="JAA78762.1"/>
    <property type="molecule type" value="Transcribed_RNA"/>
</dbReference>
<reference evidence="1" key="2">
    <citation type="submission" date="2013-05" db="EMBL/GenBank/DDBJ databases">
        <authorList>
            <person name="Carter J.-M."/>
            <person name="Baker S.C."/>
            <person name="Pink R."/>
            <person name="Carter D.R.F."/>
            <person name="Collins A."/>
            <person name="Tomlin J."/>
            <person name="Gibbs M."/>
            <person name="Breuker C.J."/>
        </authorList>
    </citation>
    <scope>NUCLEOTIDE SEQUENCE</scope>
    <source>
        <tissue evidence="1">Ovary</tissue>
    </source>
</reference>
<accession>S4PSH1</accession>
<reference evidence="1" key="1">
    <citation type="journal article" date="2013" name="BMC Genomics">
        <title>Unscrambling butterfly oogenesis.</title>
        <authorList>
            <person name="Carter J.M."/>
            <person name="Baker S.C."/>
            <person name="Pink R."/>
            <person name="Carter D.R."/>
            <person name="Collins A."/>
            <person name="Tomlin J."/>
            <person name="Gibbs M."/>
            <person name="Breuker C.J."/>
        </authorList>
    </citation>
    <scope>NUCLEOTIDE SEQUENCE</scope>
    <source>
        <tissue evidence="1">Ovary</tissue>
    </source>
</reference>
<feature type="non-terminal residue" evidence="1">
    <location>
        <position position="74"/>
    </location>
</feature>
<protein>
    <submittedName>
        <fullName evidence="1">Uncharacterized protein</fullName>
    </submittedName>
</protein>